<reference evidence="20" key="1">
    <citation type="journal article" date="2015" name="MBio">
        <title>Genome-Resolved Metagenomic Analysis Reveals Roles for Candidate Phyla and Other Microbial Community Members in Biogeochemical Transformations in Oil Reservoirs.</title>
        <authorList>
            <person name="Hu P."/>
            <person name="Tom L."/>
            <person name="Singh A."/>
            <person name="Thomas B.C."/>
            <person name="Baker B.J."/>
            <person name="Piceno Y.M."/>
            <person name="Andersen G.L."/>
            <person name="Banfield J.F."/>
        </authorList>
    </citation>
    <scope>NUCLEOTIDE SEQUENCE [LARGE SCALE GENOMIC DNA]</scope>
</reference>
<keyword evidence="10" id="KW-0521">NADP</keyword>
<dbReference type="Pfam" id="PF01565">
    <property type="entry name" value="FAD_binding_4"/>
    <property type="match status" value="1"/>
</dbReference>
<evidence type="ECO:0000256" key="15">
    <source>
        <dbReference type="ARBA" id="ARBA00023316"/>
    </source>
</evidence>
<keyword evidence="9" id="KW-0274">FAD</keyword>
<evidence type="ECO:0000256" key="2">
    <source>
        <dbReference type="ARBA" id="ARBA00003921"/>
    </source>
</evidence>
<gene>
    <name evidence="19" type="ORF">XD97_0767</name>
</gene>
<dbReference type="UniPathway" id="UPA00219"/>
<dbReference type="GO" id="GO:0008762">
    <property type="term" value="F:UDP-N-acetylmuramate dehydrogenase activity"/>
    <property type="evidence" value="ECO:0007669"/>
    <property type="project" value="UniProtKB-UniRule"/>
</dbReference>
<keyword evidence="13" id="KW-0560">Oxidoreductase</keyword>
<dbReference type="SUPFAM" id="SSF56194">
    <property type="entry name" value="Uridine diphospho-N-Acetylenolpyruvylglucosamine reductase, MurB, C-terminal domain"/>
    <property type="match status" value="1"/>
</dbReference>
<keyword evidence="15" id="KW-0961">Cell wall biogenesis/degradation</keyword>
<evidence type="ECO:0000256" key="6">
    <source>
        <dbReference type="ARBA" id="ARBA00022490"/>
    </source>
</evidence>
<dbReference type="InterPro" id="IPR036318">
    <property type="entry name" value="FAD-bd_PCMH-like_sf"/>
</dbReference>
<dbReference type="GO" id="GO:0009252">
    <property type="term" value="P:peptidoglycan biosynthetic process"/>
    <property type="evidence" value="ECO:0007669"/>
    <property type="project" value="UniProtKB-UniRule"/>
</dbReference>
<evidence type="ECO:0000256" key="4">
    <source>
        <dbReference type="ARBA" id="ARBA00004752"/>
    </source>
</evidence>
<sequence length="211" mass="22473">VLTAGNEIIAEAGAKLARVAAAAREAGLGGFEFTAGIPGTVGGAVVMNAGANGASMSRLVRDVLLLDCQGDYHWKTNKELHFGYRSSVLQKEPLILVEVSFSCFPRDRSEIGKEMEHYTGRRRLTQPLRPNAGSVFKNPPGDSAGRLIEAAGLKGLRIGDAQISTLHANFIVNLGAATSRDVLALIEKAGETVFSRFGVRLEPEVKIIGDD</sequence>
<dbReference type="NCBIfam" id="TIGR00179">
    <property type="entry name" value="murB"/>
    <property type="match status" value="1"/>
</dbReference>
<protein>
    <recommendedName>
        <fullName evidence="5 17">UDP-N-acetylmuramate dehydrogenase</fullName>
        <ecNumber evidence="5 17">1.3.1.98</ecNumber>
    </recommendedName>
</protein>
<dbReference type="GO" id="GO:0071949">
    <property type="term" value="F:FAD binding"/>
    <property type="evidence" value="ECO:0007669"/>
    <property type="project" value="InterPro"/>
</dbReference>
<dbReference type="InterPro" id="IPR016166">
    <property type="entry name" value="FAD-bd_PCMH"/>
</dbReference>
<evidence type="ECO:0000256" key="7">
    <source>
        <dbReference type="ARBA" id="ARBA00022618"/>
    </source>
</evidence>
<dbReference type="GO" id="GO:0005829">
    <property type="term" value="C:cytosol"/>
    <property type="evidence" value="ECO:0007669"/>
    <property type="project" value="TreeGrafter"/>
</dbReference>
<dbReference type="InterPro" id="IPR016169">
    <property type="entry name" value="FAD-bd_PCMH_sub2"/>
</dbReference>
<evidence type="ECO:0000256" key="3">
    <source>
        <dbReference type="ARBA" id="ARBA00004496"/>
    </source>
</evidence>
<comment type="function">
    <text evidence="2">Cell wall formation.</text>
</comment>
<comment type="pathway">
    <text evidence="4">Cell wall biogenesis; peptidoglycan biosynthesis.</text>
</comment>
<dbReference type="Proteomes" id="UP000054705">
    <property type="component" value="Unassembled WGS sequence"/>
</dbReference>
<dbReference type="InterPro" id="IPR006094">
    <property type="entry name" value="Oxid_FAD_bind_N"/>
</dbReference>
<dbReference type="AlphaFoldDB" id="A0A101HQ19"/>
<evidence type="ECO:0000256" key="14">
    <source>
        <dbReference type="ARBA" id="ARBA00023306"/>
    </source>
</evidence>
<comment type="cofactor">
    <cofactor evidence="1">
        <name>FAD</name>
        <dbReference type="ChEBI" id="CHEBI:57692"/>
    </cofactor>
</comment>
<evidence type="ECO:0000256" key="11">
    <source>
        <dbReference type="ARBA" id="ARBA00022960"/>
    </source>
</evidence>
<evidence type="ECO:0000313" key="20">
    <source>
        <dbReference type="Proteomes" id="UP000054705"/>
    </source>
</evidence>
<evidence type="ECO:0000256" key="8">
    <source>
        <dbReference type="ARBA" id="ARBA00022630"/>
    </source>
</evidence>
<organism evidence="19 20">
    <name type="scientific">Pelotomaculum thermopropionicum</name>
    <dbReference type="NCBI Taxonomy" id="110500"/>
    <lineage>
        <taxon>Bacteria</taxon>
        <taxon>Bacillati</taxon>
        <taxon>Bacillota</taxon>
        <taxon>Clostridia</taxon>
        <taxon>Eubacteriales</taxon>
        <taxon>Desulfotomaculaceae</taxon>
        <taxon>Pelotomaculum</taxon>
    </lineage>
</organism>
<accession>A0A101HQ19</accession>
<evidence type="ECO:0000256" key="9">
    <source>
        <dbReference type="ARBA" id="ARBA00022827"/>
    </source>
</evidence>
<dbReference type="InterPro" id="IPR003170">
    <property type="entry name" value="MurB"/>
</dbReference>
<evidence type="ECO:0000256" key="13">
    <source>
        <dbReference type="ARBA" id="ARBA00023002"/>
    </source>
</evidence>
<name>A0A101HQ19_9FIRM</name>
<dbReference type="Gene3D" id="3.30.465.10">
    <property type="match status" value="1"/>
</dbReference>
<dbReference type="EC" id="1.3.1.98" evidence="5 17"/>
<evidence type="ECO:0000256" key="10">
    <source>
        <dbReference type="ARBA" id="ARBA00022857"/>
    </source>
</evidence>
<dbReference type="HAMAP" id="MF_00037">
    <property type="entry name" value="MurB"/>
    <property type="match status" value="1"/>
</dbReference>
<dbReference type="GO" id="GO:0008360">
    <property type="term" value="P:regulation of cell shape"/>
    <property type="evidence" value="ECO:0007669"/>
    <property type="project" value="UniProtKB-KW"/>
</dbReference>
<dbReference type="PANTHER" id="PTHR21071:SF4">
    <property type="entry name" value="UDP-N-ACETYLENOLPYRUVOYLGLUCOSAMINE REDUCTASE"/>
    <property type="match status" value="1"/>
</dbReference>
<dbReference type="InterPro" id="IPR011601">
    <property type="entry name" value="MurB_C"/>
</dbReference>
<dbReference type="PATRIC" id="fig|110500.4.peg.229"/>
<dbReference type="Pfam" id="PF02873">
    <property type="entry name" value="MurB_C"/>
    <property type="match status" value="1"/>
</dbReference>
<feature type="domain" description="FAD-binding PCMH-type" evidence="18">
    <location>
        <begin position="1"/>
        <end position="106"/>
    </location>
</feature>
<keyword evidence="14" id="KW-0131">Cell cycle</keyword>
<evidence type="ECO:0000256" key="16">
    <source>
        <dbReference type="ARBA" id="ARBA00048914"/>
    </source>
</evidence>
<comment type="subcellular location">
    <subcellularLocation>
        <location evidence="3">Cytoplasm</location>
    </subcellularLocation>
</comment>
<dbReference type="InterPro" id="IPR036635">
    <property type="entry name" value="MurB_C_sf"/>
</dbReference>
<feature type="non-terminal residue" evidence="19">
    <location>
        <position position="1"/>
    </location>
</feature>
<keyword evidence="7" id="KW-0132">Cell division</keyword>
<dbReference type="Gene3D" id="3.90.78.10">
    <property type="entry name" value="UDP-N-acetylenolpyruvoylglucosamine reductase, C-terminal domain"/>
    <property type="match status" value="1"/>
</dbReference>
<dbReference type="SUPFAM" id="SSF56176">
    <property type="entry name" value="FAD-binding/transporter-associated domain-like"/>
    <property type="match status" value="1"/>
</dbReference>
<keyword evidence="11" id="KW-0133">Cell shape</keyword>
<dbReference type="GO" id="GO:0071555">
    <property type="term" value="P:cell wall organization"/>
    <property type="evidence" value="ECO:0007669"/>
    <property type="project" value="UniProtKB-KW"/>
</dbReference>
<dbReference type="EMBL" id="LGGS01000190">
    <property type="protein sequence ID" value="KUK80933.1"/>
    <property type="molecule type" value="Genomic_DNA"/>
</dbReference>
<comment type="caution">
    <text evidence="19">The sequence shown here is derived from an EMBL/GenBank/DDBJ whole genome shotgun (WGS) entry which is preliminary data.</text>
</comment>
<dbReference type="PANTHER" id="PTHR21071">
    <property type="entry name" value="UDP-N-ACETYLENOLPYRUVOYLGLUCOSAMINE REDUCTASE"/>
    <property type="match status" value="1"/>
</dbReference>
<dbReference type="NCBIfam" id="NF010480">
    <property type="entry name" value="PRK13905.1"/>
    <property type="match status" value="1"/>
</dbReference>
<evidence type="ECO:0000256" key="1">
    <source>
        <dbReference type="ARBA" id="ARBA00001974"/>
    </source>
</evidence>
<evidence type="ECO:0000256" key="5">
    <source>
        <dbReference type="ARBA" id="ARBA00012518"/>
    </source>
</evidence>
<proteinExistence type="inferred from homology"/>
<evidence type="ECO:0000256" key="17">
    <source>
        <dbReference type="NCBIfam" id="TIGR00179"/>
    </source>
</evidence>
<evidence type="ECO:0000259" key="18">
    <source>
        <dbReference type="PROSITE" id="PS51387"/>
    </source>
</evidence>
<dbReference type="GO" id="GO:0051301">
    <property type="term" value="P:cell division"/>
    <property type="evidence" value="ECO:0007669"/>
    <property type="project" value="UniProtKB-KW"/>
</dbReference>
<evidence type="ECO:0000313" key="19">
    <source>
        <dbReference type="EMBL" id="KUK80933.1"/>
    </source>
</evidence>
<evidence type="ECO:0000256" key="12">
    <source>
        <dbReference type="ARBA" id="ARBA00022984"/>
    </source>
</evidence>
<keyword evidence="12" id="KW-0573">Peptidoglycan synthesis</keyword>
<keyword evidence="8" id="KW-0285">Flavoprotein</keyword>
<keyword evidence="6" id="KW-0963">Cytoplasm</keyword>
<dbReference type="PROSITE" id="PS51387">
    <property type="entry name" value="FAD_PCMH"/>
    <property type="match status" value="1"/>
</dbReference>
<comment type="catalytic activity">
    <reaction evidence="16">
        <text>UDP-N-acetyl-alpha-D-muramate + NADP(+) = UDP-N-acetyl-3-O-(1-carboxyvinyl)-alpha-D-glucosamine + NADPH + H(+)</text>
        <dbReference type="Rhea" id="RHEA:12248"/>
        <dbReference type="ChEBI" id="CHEBI:15378"/>
        <dbReference type="ChEBI" id="CHEBI:57783"/>
        <dbReference type="ChEBI" id="CHEBI:58349"/>
        <dbReference type="ChEBI" id="CHEBI:68483"/>
        <dbReference type="ChEBI" id="CHEBI:70757"/>
        <dbReference type="EC" id="1.3.1.98"/>
    </reaction>
</comment>